<organism evidence="1 2">
    <name type="scientific">Lichenicola cladoniae</name>
    <dbReference type="NCBI Taxonomy" id="1484109"/>
    <lineage>
        <taxon>Bacteria</taxon>
        <taxon>Pseudomonadati</taxon>
        <taxon>Pseudomonadota</taxon>
        <taxon>Alphaproteobacteria</taxon>
        <taxon>Acetobacterales</taxon>
        <taxon>Acetobacteraceae</taxon>
        <taxon>Lichenicola</taxon>
    </lineage>
</organism>
<dbReference type="Proteomes" id="UP000500767">
    <property type="component" value="Chromosome"/>
</dbReference>
<dbReference type="InterPro" id="IPR027417">
    <property type="entry name" value="P-loop_NTPase"/>
</dbReference>
<evidence type="ECO:0000313" key="2">
    <source>
        <dbReference type="Proteomes" id="UP000500767"/>
    </source>
</evidence>
<protein>
    <recommendedName>
        <fullName evidence="3">Sulfotransferase domain-containing protein</fullName>
    </recommendedName>
</protein>
<dbReference type="SUPFAM" id="SSF52540">
    <property type="entry name" value="P-loop containing nucleoside triphosphate hydrolases"/>
    <property type="match status" value="1"/>
</dbReference>
<accession>A0A6M8HLE5</accession>
<dbReference type="EMBL" id="CP053708">
    <property type="protein sequence ID" value="QKE89160.1"/>
    <property type="molecule type" value="Genomic_DNA"/>
</dbReference>
<gene>
    <name evidence="1" type="ORF">HN018_03045</name>
</gene>
<dbReference type="RefSeq" id="WP_171836439.1">
    <property type="nucleotide sequence ID" value="NZ_CP053708.1"/>
</dbReference>
<name>A0A6M8HLE5_9PROT</name>
<dbReference type="AlphaFoldDB" id="A0A6M8HLE5"/>
<evidence type="ECO:0000313" key="1">
    <source>
        <dbReference type="EMBL" id="QKE89160.1"/>
    </source>
</evidence>
<reference evidence="1 2" key="1">
    <citation type="journal article" date="2014" name="World J. Microbiol. Biotechnol.">
        <title>Biodiversity and physiological characteristics of Antarctic and Arctic lichens-associated bacteria.</title>
        <authorList>
            <person name="Lee Y.M."/>
            <person name="Kim E.H."/>
            <person name="Lee H.K."/>
            <person name="Hong S.G."/>
        </authorList>
    </citation>
    <scope>NUCLEOTIDE SEQUENCE [LARGE SCALE GENOMIC DNA]</scope>
    <source>
        <strain evidence="1 2">PAMC 26569</strain>
    </source>
</reference>
<keyword evidence="2" id="KW-1185">Reference proteome</keyword>
<sequence>MSVLWCQGMFASGSTWLYNVVLAVAHAVDPERPVDGRFVFNLADAAGLDAPEMLHVVKAHQARDGVEIIAAKAEAILVTLRDPRDAVVSLMQYQKFSFNRALLNVCNAAEACVLLGRLPQAVTLHYELGFVDDPRTIDGIAGHMGGSLLPRQRDAIFQATRRPAVEAFIAGLEAEPTTIIDRDGDTYDLRSHWHLHHAGRTGESGRWRRLLYPAQIQGIETSLGDWMRLFGYQPNESSLDMNTA</sequence>
<dbReference type="Gene3D" id="3.40.50.300">
    <property type="entry name" value="P-loop containing nucleotide triphosphate hydrolases"/>
    <property type="match status" value="1"/>
</dbReference>
<evidence type="ECO:0008006" key="3">
    <source>
        <dbReference type="Google" id="ProtNLM"/>
    </source>
</evidence>
<proteinExistence type="predicted"/>
<dbReference type="KEGG" id="lck:HN018_03045"/>